<dbReference type="EMBL" id="NRRY01000003">
    <property type="protein sequence ID" value="MBK1617304.1"/>
    <property type="molecule type" value="Genomic_DNA"/>
</dbReference>
<feature type="transmembrane region" description="Helical" evidence="10">
    <location>
        <begin position="101"/>
        <end position="122"/>
    </location>
</feature>
<feature type="domain" description="CNNM transmembrane" evidence="12">
    <location>
        <begin position="1"/>
        <end position="205"/>
    </location>
</feature>
<evidence type="ECO:0000256" key="5">
    <source>
        <dbReference type="ARBA" id="ARBA00022989"/>
    </source>
</evidence>
<keyword evidence="4" id="KW-0677">Repeat</keyword>
<keyword evidence="7 9" id="KW-0472">Membrane</keyword>
<reference evidence="13 14" key="1">
    <citation type="journal article" date="2020" name="Microorganisms">
        <title>Osmotic Adaptation and Compatible Solute Biosynthesis of Phototrophic Bacteria as Revealed from Genome Analyses.</title>
        <authorList>
            <person name="Imhoff J.F."/>
            <person name="Rahn T."/>
            <person name="Kunzel S."/>
            <person name="Keller A."/>
            <person name="Neulinger S.C."/>
        </authorList>
    </citation>
    <scope>NUCLEOTIDE SEQUENCE [LARGE SCALE GENOMIC DNA]</scope>
    <source>
        <strain evidence="13 14">DSM 25653</strain>
    </source>
</reference>
<sequence>MSLWTPFMVLLLILINALYVAAEFAAISVRLTRVEQLAAQGRRLAAGLLPILRDAGQLDRYIAGCQIGITLSSLVLGAFGQATIGLALGSLLAEHELLEPVSAYALSATVTLVLLTSLQVIFGELIPKSLALQYPVGTALLTYPPMRWSQRLFAPFIRLLNGSGTLILRRLGVSTESSHRHVHAPEEIEFLIRESRQGGLLQDKESERLREAIQLAQHRVRHIMVPRGQIARLDLDAPLPELLAVIDASPYTRLVVHRGGLDEVLGYLHVKDLVVAIASGSKLDSLHELVRPLLILPSSLSIDRALSQLRDEHARIALVVNEYGDAEGLISLEDIIRELLGELSDEFKSLTGQTPTPLPDGRWRLPGRLTLEAASEWAQSLGAARFEATHAETLAGWILEQLETVPAGALCLHTDEMALEIEQMTGAAIESVIVWIPETVGGGADD</sequence>
<evidence type="ECO:0000256" key="8">
    <source>
        <dbReference type="PROSITE-ProRule" id="PRU00703"/>
    </source>
</evidence>
<keyword evidence="3 9" id="KW-0812">Transmembrane</keyword>
<dbReference type="GO" id="GO:0050660">
    <property type="term" value="F:flavin adenine dinucleotide binding"/>
    <property type="evidence" value="ECO:0007669"/>
    <property type="project" value="InterPro"/>
</dbReference>
<dbReference type="Pfam" id="PF00571">
    <property type="entry name" value="CBS"/>
    <property type="match status" value="1"/>
</dbReference>
<evidence type="ECO:0000256" key="4">
    <source>
        <dbReference type="ARBA" id="ARBA00022737"/>
    </source>
</evidence>
<dbReference type="Gene3D" id="3.30.465.10">
    <property type="match status" value="1"/>
</dbReference>
<feature type="domain" description="CBS" evidence="11">
    <location>
        <begin position="289"/>
        <end position="346"/>
    </location>
</feature>
<dbReference type="InterPro" id="IPR036318">
    <property type="entry name" value="FAD-bd_PCMH-like_sf"/>
</dbReference>
<evidence type="ECO:0000313" key="13">
    <source>
        <dbReference type="EMBL" id="MBK1617304.1"/>
    </source>
</evidence>
<evidence type="ECO:0000256" key="3">
    <source>
        <dbReference type="ARBA" id="ARBA00022692"/>
    </source>
</evidence>
<comment type="subcellular location">
    <subcellularLocation>
        <location evidence="1">Cell membrane</location>
        <topology evidence="1">Multi-pass membrane protein</topology>
    </subcellularLocation>
</comment>
<dbReference type="InterPro" id="IPR005170">
    <property type="entry name" value="Transptr-assoc_dom"/>
</dbReference>
<dbReference type="PROSITE" id="PS51846">
    <property type="entry name" value="CNNM"/>
    <property type="match status" value="1"/>
</dbReference>
<dbReference type="AlphaFoldDB" id="A0A9X0W5D2"/>
<evidence type="ECO:0000259" key="11">
    <source>
        <dbReference type="PROSITE" id="PS51371"/>
    </source>
</evidence>
<evidence type="ECO:0000313" key="14">
    <source>
        <dbReference type="Proteomes" id="UP001138768"/>
    </source>
</evidence>
<dbReference type="SUPFAM" id="SSF56176">
    <property type="entry name" value="FAD-binding/transporter-associated domain-like"/>
    <property type="match status" value="1"/>
</dbReference>
<proteinExistence type="predicted"/>
<dbReference type="InterPro" id="IPR002550">
    <property type="entry name" value="CNNM"/>
</dbReference>
<evidence type="ECO:0000256" key="10">
    <source>
        <dbReference type="SAM" id="Phobius"/>
    </source>
</evidence>
<dbReference type="SUPFAM" id="SSF54631">
    <property type="entry name" value="CBS-domain pair"/>
    <property type="match status" value="1"/>
</dbReference>
<evidence type="ECO:0008006" key="15">
    <source>
        <dbReference type="Google" id="ProtNLM"/>
    </source>
</evidence>
<keyword evidence="2" id="KW-1003">Cell membrane</keyword>
<evidence type="ECO:0000259" key="12">
    <source>
        <dbReference type="PROSITE" id="PS51846"/>
    </source>
</evidence>
<dbReference type="SMART" id="SM01091">
    <property type="entry name" value="CorC_HlyC"/>
    <property type="match status" value="1"/>
</dbReference>
<evidence type="ECO:0000256" key="2">
    <source>
        <dbReference type="ARBA" id="ARBA00022475"/>
    </source>
</evidence>
<evidence type="ECO:0000256" key="1">
    <source>
        <dbReference type="ARBA" id="ARBA00004651"/>
    </source>
</evidence>
<dbReference type="InterPro" id="IPR000644">
    <property type="entry name" value="CBS_dom"/>
</dbReference>
<protein>
    <recommendedName>
        <fullName evidence="15">HlyC/CorC family transporter</fullName>
    </recommendedName>
</protein>
<dbReference type="Pfam" id="PF01595">
    <property type="entry name" value="CNNM"/>
    <property type="match status" value="1"/>
</dbReference>
<dbReference type="Gene3D" id="3.10.580.10">
    <property type="entry name" value="CBS-domain"/>
    <property type="match status" value="1"/>
</dbReference>
<evidence type="ECO:0000256" key="9">
    <source>
        <dbReference type="PROSITE-ProRule" id="PRU01193"/>
    </source>
</evidence>
<dbReference type="InterPro" id="IPR044751">
    <property type="entry name" value="Ion_transp-like_CBS"/>
</dbReference>
<keyword evidence="6 8" id="KW-0129">CBS domain</keyword>
<organism evidence="13 14">
    <name type="scientific">Lamprobacter modestohalophilus</name>
    <dbReference type="NCBI Taxonomy" id="1064514"/>
    <lineage>
        <taxon>Bacteria</taxon>
        <taxon>Pseudomonadati</taxon>
        <taxon>Pseudomonadota</taxon>
        <taxon>Gammaproteobacteria</taxon>
        <taxon>Chromatiales</taxon>
        <taxon>Chromatiaceae</taxon>
        <taxon>Lamprobacter</taxon>
    </lineage>
</organism>
<name>A0A9X0W5D2_9GAMM</name>
<feature type="transmembrane region" description="Helical" evidence="10">
    <location>
        <begin position="67"/>
        <end position="89"/>
    </location>
</feature>
<feature type="transmembrane region" description="Helical" evidence="10">
    <location>
        <begin position="6"/>
        <end position="27"/>
    </location>
</feature>
<dbReference type="InterPro" id="IPR051676">
    <property type="entry name" value="UPF0053_domain"/>
</dbReference>
<dbReference type="RefSeq" id="WP_200237974.1">
    <property type="nucleotide sequence ID" value="NZ_NRRY01000003.1"/>
</dbReference>
<dbReference type="PANTHER" id="PTHR43099">
    <property type="entry name" value="UPF0053 PROTEIN YRKA"/>
    <property type="match status" value="1"/>
</dbReference>
<evidence type="ECO:0000256" key="7">
    <source>
        <dbReference type="ARBA" id="ARBA00023136"/>
    </source>
</evidence>
<gene>
    <name evidence="13" type="ORF">CKO42_02315</name>
</gene>
<accession>A0A9X0W5D2</accession>
<dbReference type="Pfam" id="PF03471">
    <property type="entry name" value="CorC_HlyC"/>
    <property type="match status" value="1"/>
</dbReference>
<dbReference type="InterPro" id="IPR016169">
    <property type="entry name" value="FAD-bd_PCMH_sub2"/>
</dbReference>
<keyword evidence="5 9" id="KW-1133">Transmembrane helix</keyword>
<feature type="domain" description="CBS" evidence="11">
    <location>
        <begin position="224"/>
        <end position="285"/>
    </location>
</feature>
<dbReference type="GO" id="GO:0005886">
    <property type="term" value="C:plasma membrane"/>
    <property type="evidence" value="ECO:0007669"/>
    <property type="project" value="UniProtKB-SubCell"/>
</dbReference>
<comment type="caution">
    <text evidence="13">The sequence shown here is derived from an EMBL/GenBank/DDBJ whole genome shotgun (WGS) entry which is preliminary data.</text>
</comment>
<keyword evidence="14" id="KW-1185">Reference proteome</keyword>
<dbReference type="PROSITE" id="PS51371">
    <property type="entry name" value="CBS"/>
    <property type="match status" value="2"/>
</dbReference>
<evidence type="ECO:0000256" key="6">
    <source>
        <dbReference type="ARBA" id="ARBA00023122"/>
    </source>
</evidence>
<dbReference type="CDD" id="cd04590">
    <property type="entry name" value="CBS_pair_CorC_HlyC_assoc"/>
    <property type="match status" value="1"/>
</dbReference>
<dbReference type="Proteomes" id="UP001138768">
    <property type="component" value="Unassembled WGS sequence"/>
</dbReference>
<dbReference type="PANTHER" id="PTHR43099:SF4">
    <property type="entry name" value="INTEGRAL MEMBRANE PROTEIN"/>
    <property type="match status" value="1"/>
</dbReference>
<dbReference type="InterPro" id="IPR046342">
    <property type="entry name" value="CBS_dom_sf"/>
</dbReference>